<feature type="region of interest" description="Disordered" evidence="1">
    <location>
        <begin position="1"/>
        <end position="33"/>
    </location>
</feature>
<dbReference type="AlphaFoldDB" id="A0A8H7A6R3"/>
<organism evidence="2 3">
    <name type="scientific">Endocarpon pusillum</name>
    <dbReference type="NCBI Taxonomy" id="364733"/>
    <lineage>
        <taxon>Eukaryota</taxon>
        <taxon>Fungi</taxon>
        <taxon>Dikarya</taxon>
        <taxon>Ascomycota</taxon>
        <taxon>Pezizomycotina</taxon>
        <taxon>Eurotiomycetes</taxon>
        <taxon>Chaetothyriomycetidae</taxon>
        <taxon>Verrucariales</taxon>
        <taxon>Verrucariaceae</taxon>
        <taxon>Endocarpon</taxon>
    </lineage>
</organism>
<reference evidence="2" key="1">
    <citation type="submission" date="2020-02" db="EMBL/GenBank/DDBJ databases">
        <authorList>
            <person name="Palmer J.M."/>
        </authorList>
    </citation>
    <scope>NUCLEOTIDE SEQUENCE</scope>
    <source>
        <strain evidence="2">EPUS1.4</strain>
        <tissue evidence="2">Thallus</tissue>
    </source>
</reference>
<dbReference type="Proteomes" id="UP000606974">
    <property type="component" value="Unassembled WGS sequence"/>
</dbReference>
<protein>
    <submittedName>
        <fullName evidence="2">Uncharacterized protein</fullName>
    </submittedName>
</protein>
<comment type="caution">
    <text evidence="2">The sequence shown here is derived from an EMBL/GenBank/DDBJ whole genome shotgun (WGS) entry which is preliminary data.</text>
</comment>
<accession>A0A8H7A6R3</accession>
<sequence length="73" mass="7864">MDNSTISTLMPPPPSPINLDDIDMEDSGPSESSTCAYNTLSSLAQRSHSRPLTVSPSRNRLGEDVIEATECLN</sequence>
<name>A0A8H7A6R3_9EURO</name>
<keyword evidence="3" id="KW-1185">Reference proteome</keyword>
<evidence type="ECO:0000313" key="2">
    <source>
        <dbReference type="EMBL" id="KAF7503655.1"/>
    </source>
</evidence>
<proteinExistence type="predicted"/>
<evidence type="ECO:0000256" key="1">
    <source>
        <dbReference type="SAM" id="MobiDB-lite"/>
    </source>
</evidence>
<gene>
    <name evidence="2" type="ORF">GJ744_003384</name>
</gene>
<evidence type="ECO:0000313" key="3">
    <source>
        <dbReference type="Proteomes" id="UP000606974"/>
    </source>
</evidence>
<dbReference type="EMBL" id="JAACFV010000167">
    <property type="protein sequence ID" value="KAF7503655.1"/>
    <property type="molecule type" value="Genomic_DNA"/>
</dbReference>